<dbReference type="SUPFAM" id="SSF48208">
    <property type="entry name" value="Six-hairpin glycosidases"/>
    <property type="match status" value="1"/>
</dbReference>
<feature type="active site" description="Proton donor" evidence="5">
    <location>
        <position position="498"/>
    </location>
</feature>
<evidence type="ECO:0000256" key="6">
    <source>
        <dbReference type="PIRSR" id="PIRSR036289-51"/>
    </source>
</evidence>
<keyword evidence="3" id="KW-0808">Transferase</keyword>
<feature type="domain" description="Glycoside hydrolase family 65 central catalytic" evidence="8">
    <location>
        <begin position="322"/>
        <end position="717"/>
    </location>
</feature>
<dbReference type="FunFam" id="1.50.10.10:FF:000053">
    <property type="entry name" value="Putative glycosyl hydrolase"/>
    <property type="match status" value="1"/>
</dbReference>
<comment type="similarity">
    <text evidence="1">Belongs to the glycosyl hydrolase 65 family.</text>
</comment>
<dbReference type="InterPro" id="IPR011013">
    <property type="entry name" value="Gal_mutarotase_sf_dom"/>
</dbReference>
<feature type="compositionally biased region" description="Gly residues" evidence="7">
    <location>
        <begin position="834"/>
        <end position="844"/>
    </location>
</feature>
<dbReference type="GO" id="GO:0030246">
    <property type="term" value="F:carbohydrate binding"/>
    <property type="evidence" value="ECO:0007669"/>
    <property type="project" value="InterPro"/>
</dbReference>
<feature type="binding site" evidence="6">
    <location>
        <begin position="618"/>
        <end position="619"/>
    </location>
    <ligand>
        <name>substrate</name>
    </ligand>
</feature>
<dbReference type="InterPro" id="IPR012341">
    <property type="entry name" value="6hp_glycosidase-like_sf"/>
</dbReference>
<proteinExistence type="inferred from homology"/>
<dbReference type="InterPro" id="IPR005196">
    <property type="entry name" value="Glyco_hydro_65_N"/>
</dbReference>
<dbReference type="PIRSF" id="PIRSF036289">
    <property type="entry name" value="Glycosyl_hydrolase_malt_phosph"/>
    <property type="match status" value="1"/>
</dbReference>
<feature type="domain" description="Glycoside hydrolase family 65 N-terminal" evidence="10">
    <location>
        <begin position="9"/>
        <end position="270"/>
    </location>
</feature>
<evidence type="ECO:0000259" key="10">
    <source>
        <dbReference type="Pfam" id="PF03636"/>
    </source>
</evidence>
<dbReference type="Pfam" id="PF03633">
    <property type="entry name" value="Glyco_hydro_65C"/>
    <property type="match status" value="1"/>
</dbReference>
<dbReference type="InterPro" id="IPR008928">
    <property type="entry name" value="6-hairpin_glycosidase_sf"/>
</dbReference>
<accession>A0AAU3GUL1</accession>
<protein>
    <submittedName>
        <fullName evidence="11">Glycoside hydrolase family 65 protein</fullName>
    </submittedName>
</protein>
<dbReference type="InterPro" id="IPR037018">
    <property type="entry name" value="GH65_N"/>
</dbReference>
<reference evidence="11" key="1">
    <citation type="submission" date="2022-10" db="EMBL/GenBank/DDBJ databases">
        <title>The complete genomes of actinobacterial strains from the NBC collection.</title>
        <authorList>
            <person name="Joergensen T.S."/>
            <person name="Alvarez Arevalo M."/>
            <person name="Sterndorff E.B."/>
            <person name="Faurdal D."/>
            <person name="Vuksanovic O."/>
            <person name="Mourched A.-S."/>
            <person name="Charusanti P."/>
            <person name="Shaw S."/>
            <person name="Blin K."/>
            <person name="Weber T."/>
        </authorList>
    </citation>
    <scope>NUCLEOTIDE SEQUENCE</scope>
    <source>
        <strain evidence="11">NBC_01401</strain>
    </source>
</reference>
<dbReference type="GO" id="GO:0004553">
    <property type="term" value="F:hydrolase activity, hydrolyzing O-glycosyl compounds"/>
    <property type="evidence" value="ECO:0007669"/>
    <property type="project" value="TreeGrafter"/>
</dbReference>
<evidence type="ECO:0000256" key="2">
    <source>
        <dbReference type="ARBA" id="ARBA00022676"/>
    </source>
</evidence>
<keyword evidence="2" id="KW-0328">Glycosyltransferase</keyword>
<feature type="domain" description="Glycoside hydrolase family 65 C-terminal" evidence="9">
    <location>
        <begin position="727"/>
        <end position="790"/>
    </location>
</feature>
<evidence type="ECO:0000256" key="1">
    <source>
        <dbReference type="ARBA" id="ARBA00006768"/>
    </source>
</evidence>
<dbReference type="SUPFAM" id="SSF74650">
    <property type="entry name" value="Galactose mutarotase-like"/>
    <property type="match status" value="1"/>
</dbReference>
<dbReference type="InterPro" id="IPR005195">
    <property type="entry name" value="Glyco_hydro_65_M"/>
</dbReference>
<dbReference type="EMBL" id="CP109535">
    <property type="protein sequence ID" value="WTY96848.1"/>
    <property type="molecule type" value="Genomic_DNA"/>
</dbReference>
<evidence type="ECO:0000313" key="11">
    <source>
        <dbReference type="EMBL" id="WTY96848.1"/>
    </source>
</evidence>
<keyword evidence="4" id="KW-0326">Glycosidase</keyword>
<dbReference type="PANTHER" id="PTHR11051">
    <property type="entry name" value="GLYCOSYL HYDROLASE-RELATED"/>
    <property type="match status" value="1"/>
</dbReference>
<dbReference type="GO" id="GO:0005975">
    <property type="term" value="P:carbohydrate metabolic process"/>
    <property type="evidence" value="ECO:0007669"/>
    <property type="project" value="InterPro"/>
</dbReference>
<dbReference type="Gene3D" id="1.50.10.10">
    <property type="match status" value="1"/>
</dbReference>
<evidence type="ECO:0000256" key="3">
    <source>
        <dbReference type="ARBA" id="ARBA00022679"/>
    </source>
</evidence>
<dbReference type="Pfam" id="PF03632">
    <property type="entry name" value="Glyco_hydro_65m"/>
    <property type="match status" value="1"/>
</dbReference>
<dbReference type="Gene3D" id="2.70.98.40">
    <property type="entry name" value="Glycoside hydrolase, family 65, N-terminal domain"/>
    <property type="match status" value="1"/>
</dbReference>
<name>A0AAU3GUL1_9ACTN</name>
<feature type="region of interest" description="Disordered" evidence="7">
    <location>
        <begin position="799"/>
        <end position="844"/>
    </location>
</feature>
<dbReference type="GO" id="GO:0016757">
    <property type="term" value="F:glycosyltransferase activity"/>
    <property type="evidence" value="ECO:0007669"/>
    <property type="project" value="UniProtKB-KW"/>
</dbReference>
<dbReference type="AlphaFoldDB" id="A0AAU3GUL1"/>
<evidence type="ECO:0000259" key="8">
    <source>
        <dbReference type="Pfam" id="PF03632"/>
    </source>
</evidence>
<organism evidence="11">
    <name type="scientific">Streptomyces sp. NBC_01401</name>
    <dbReference type="NCBI Taxonomy" id="2903854"/>
    <lineage>
        <taxon>Bacteria</taxon>
        <taxon>Bacillati</taxon>
        <taxon>Actinomycetota</taxon>
        <taxon>Actinomycetes</taxon>
        <taxon>Kitasatosporales</taxon>
        <taxon>Streptomycetaceae</taxon>
        <taxon>Streptomyces</taxon>
    </lineage>
</organism>
<dbReference type="Pfam" id="PF03636">
    <property type="entry name" value="Glyco_hydro_65N"/>
    <property type="match status" value="1"/>
</dbReference>
<evidence type="ECO:0000256" key="7">
    <source>
        <dbReference type="SAM" id="MobiDB-lite"/>
    </source>
</evidence>
<keyword evidence="11" id="KW-0378">Hydrolase</keyword>
<dbReference type="InterPro" id="IPR005194">
    <property type="entry name" value="Glyco_hydro_65_C"/>
</dbReference>
<feature type="binding site" evidence="6">
    <location>
        <begin position="359"/>
        <end position="360"/>
    </location>
    <ligand>
        <name>substrate</name>
    </ligand>
</feature>
<evidence type="ECO:0000256" key="4">
    <source>
        <dbReference type="ARBA" id="ARBA00023295"/>
    </source>
</evidence>
<gene>
    <name evidence="11" type="ORF">OG626_19040</name>
</gene>
<evidence type="ECO:0000259" key="9">
    <source>
        <dbReference type="Pfam" id="PF03633"/>
    </source>
</evidence>
<sequence length="844" mass="94421">MARGWVWAYEGYEPKEERLREALCTLGNGYFATRGAAPETPAAETHYPGTYVAGCYNRLTSSVQGRQVENEDMVNLPNWLPLRYRIRPAGSRPGPWLTPDHTHLVEHRQSLDLRGGILNRRSVYEDGSGRRLTVEQERLVHMGDPHLAALHTVFGAEGWSGELEVEAGIDGDIRNNGVARYRELADRHLAGWETGTEPGSMVWLRCRTVESDIGIALAARTVASCGPERNGDHRAEPEQRPRSVHQTLLLPITPDAGAVVDKTVGLYTSRDPAIGSPLRAAVSAVGDAPVYTRLRASHRKAWADLWQQAKLEVPGEPGHILRLHLFHVLQTLSPHTAELDVGVPARGLHGEAYRGHVFWDELFVLPFLNLHLPEVSRGLLDYRHRRLPAACAAARAVGREGAMYPWQSADEGREETQEVHLNPRSGRWLPDRSRLQHHVGSAVAYNVWQYCQATGDTEYLYSKGAEMIMQIARFWAESAEWDDSIGRYRIRGVVGPDEYHDAYPDSDVAGLDDNTYTNVTAAWVLARAGELCRALPPSRCRQLLELIRLDPAELDRWDDISRRLYVPHHRGVISQFAGYGDLEELDWAGYRQRYGDIRRLDRILEAEGDTANRYQASKQADVLMLGYLFSPKELAALFRRLGHPLDDETWRTTVDYYVGRTSHGSTLSSLVHAWVLARVHRDDAWAYCEEALIGDVADIQGGTTEEGIHLGAMAGTLDFVQRGMTGLETRDDALWLAPATLPQLSKFRMRLRFRRHWDVDLRLRAEELRIAVPDSERPGVRVRLDGSAYVIEPGTARWLELPEDEMSGDRMSSGGHTPDDPTPGDGPGDRMPGDGPGDRGPGSS</sequence>
<dbReference type="InterPro" id="IPR017045">
    <property type="entry name" value="Malt_Pase/Glycosyl_Hdrlase"/>
</dbReference>
<dbReference type="PANTHER" id="PTHR11051:SF8">
    <property type="entry name" value="PROTEIN-GLUCOSYLGALACTOSYLHYDROXYLYSINE GLUCOSIDASE"/>
    <property type="match status" value="1"/>
</dbReference>
<evidence type="ECO:0000256" key="5">
    <source>
        <dbReference type="PIRSR" id="PIRSR036289-50"/>
    </source>
</evidence>